<keyword evidence="12" id="KW-1185">Reference proteome</keyword>
<evidence type="ECO:0000256" key="6">
    <source>
        <dbReference type="ARBA" id="ARBA00022982"/>
    </source>
</evidence>
<dbReference type="InterPro" id="IPR008168">
    <property type="entry name" value="Cyt_C_IC"/>
</dbReference>
<evidence type="ECO:0000256" key="3">
    <source>
        <dbReference type="ARBA" id="ARBA00022617"/>
    </source>
</evidence>
<keyword evidence="2" id="KW-0813">Transport</keyword>
<dbReference type="RefSeq" id="WP_091845126.1">
    <property type="nucleotide sequence ID" value="NZ_FOCM01000003.1"/>
</dbReference>
<dbReference type="AlphaFoldDB" id="A0A1H8FL24"/>
<dbReference type="Pfam" id="PF00034">
    <property type="entry name" value="Cytochrom_C"/>
    <property type="match status" value="1"/>
</dbReference>
<evidence type="ECO:0000256" key="8">
    <source>
        <dbReference type="PROSITE-ProRule" id="PRU00433"/>
    </source>
</evidence>
<evidence type="ECO:0000256" key="1">
    <source>
        <dbReference type="ARBA" id="ARBA00001926"/>
    </source>
</evidence>
<dbReference type="PRINTS" id="PR00605">
    <property type="entry name" value="CYTCHROMECIC"/>
</dbReference>
<dbReference type="OrthoDB" id="9811281at2"/>
<feature type="compositionally biased region" description="Polar residues" evidence="9">
    <location>
        <begin position="62"/>
        <end position="71"/>
    </location>
</feature>
<keyword evidence="6" id="KW-0249">Electron transport</keyword>
<dbReference type="Proteomes" id="UP000199372">
    <property type="component" value="Unassembled WGS sequence"/>
</dbReference>
<evidence type="ECO:0000313" key="12">
    <source>
        <dbReference type="Proteomes" id="UP000199372"/>
    </source>
</evidence>
<evidence type="ECO:0000256" key="9">
    <source>
        <dbReference type="SAM" id="MobiDB-lite"/>
    </source>
</evidence>
<comment type="cofactor">
    <cofactor evidence="1">
        <name>heme c</name>
        <dbReference type="ChEBI" id="CHEBI:61717"/>
    </cofactor>
</comment>
<evidence type="ECO:0000256" key="4">
    <source>
        <dbReference type="ARBA" id="ARBA00022660"/>
    </source>
</evidence>
<dbReference type="SUPFAM" id="SSF46626">
    <property type="entry name" value="Cytochrome c"/>
    <property type="match status" value="1"/>
</dbReference>
<feature type="region of interest" description="Disordered" evidence="9">
    <location>
        <begin position="60"/>
        <end position="88"/>
    </location>
</feature>
<dbReference type="PROSITE" id="PS51007">
    <property type="entry name" value="CYTC"/>
    <property type="match status" value="1"/>
</dbReference>
<dbReference type="GO" id="GO:0020037">
    <property type="term" value="F:heme binding"/>
    <property type="evidence" value="ECO:0007669"/>
    <property type="project" value="InterPro"/>
</dbReference>
<dbReference type="InterPro" id="IPR009056">
    <property type="entry name" value="Cyt_c-like_dom"/>
</dbReference>
<dbReference type="InterPro" id="IPR036909">
    <property type="entry name" value="Cyt_c-like_dom_sf"/>
</dbReference>
<proteinExistence type="predicted"/>
<evidence type="ECO:0000256" key="2">
    <source>
        <dbReference type="ARBA" id="ARBA00022448"/>
    </source>
</evidence>
<dbReference type="GO" id="GO:0005506">
    <property type="term" value="F:iron ion binding"/>
    <property type="evidence" value="ECO:0007669"/>
    <property type="project" value="InterPro"/>
</dbReference>
<keyword evidence="4" id="KW-0679">Respiratory chain</keyword>
<evidence type="ECO:0000256" key="7">
    <source>
        <dbReference type="ARBA" id="ARBA00023004"/>
    </source>
</evidence>
<dbReference type="Gene3D" id="1.10.760.10">
    <property type="entry name" value="Cytochrome c-like domain"/>
    <property type="match status" value="1"/>
</dbReference>
<gene>
    <name evidence="11" type="ORF">SAMN04488011_103359</name>
</gene>
<keyword evidence="5 8" id="KW-0479">Metal-binding</keyword>
<accession>A0A1H8FL24</accession>
<sequence>MRSPLYALAGLALLAGLAAFLVIGPDRGGEEIQLRPDDPDEIALGRRVYDAECASCHGAGLQGQTDWQSPGTDGLMPAPPHDETGHTWHHPDAMLFALTRDGLGAVLGDPDYESGMPAFAGRLSDDEIRAALSFIKSTWPAEIRAAHDEINDRAAPQ</sequence>
<dbReference type="EMBL" id="FOCM01000003">
    <property type="protein sequence ID" value="SEN31768.1"/>
    <property type="molecule type" value="Genomic_DNA"/>
</dbReference>
<dbReference type="PANTHER" id="PTHR35008">
    <property type="entry name" value="BLL4482 PROTEIN-RELATED"/>
    <property type="match status" value="1"/>
</dbReference>
<reference evidence="12" key="1">
    <citation type="submission" date="2016-10" db="EMBL/GenBank/DDBJ databases">
        <authorList>
            <person name="Varghese N."/>
            <person name="Submissions S."/>
        </authorList>
    </citation>
    <scope>NUCLEOTIDE SEQUENCE [LARGE SCALE GENOMIC DNA]</scope>
    <source>
        <strain evidence="12">DSM 26893</strain>
    </source>
</reference>
<keyword evidence="7 8" id="KW-0408">Iron</keyword>
<dbReference type="InterPro" id="IPR051459">
    <property type="entry name" value="Cytochrome_c-type_DH"/>
</dbReference>
<dbReference type="GO" id="GO:0009055">
    <property type="term" value="F:electron transfer activity"/>
    <property type="evidence" value="ECO:0007669"/>
    <property type="project" value="InterPro"/>
</dbReference>
<evidence type="ECO:0000313" key="11">
    <source>
        <dbReference type="EMBL" id="SEN31768.1"/>
    </source>
</evidence>
<evidence type="ECO:0000259" key="10">
    <source>
        <dbReference type="PROSITE" id="PS51007"/>
    </source>
</evidence>
<name>A0A1H8FL24_9RHOB</name>
<feature type="domain" description="Cytochrome c" evidence="10">
    <location>
        <begin position="40"/>
        <end position="139"/>
    </location>
</feature>
<keyword evidence="3 8" id="KW-0349">Heme</keyword>
<evidence type="ECO:0000256" key="5">
    <source>
        <dbReference type="ARBA" id="ARBA00022723"/>
    </source>
</evidence>
<protein>
    <submittedName>
        <fullName evidence="11">Cytochrome C oxidase, cbb3-type, subunit III</fullName>
    </submittedName>
</protein>
<dbReference type="PANTHER" id="PTHR35008:SF4">
    <property type="entry name" value="BLL4482 PROTEIN"/>
    <property type="match status" value="1"/>
</dbReference>
<organism evidence="11 12">
    <name type="scientific">Palleronia pelagia</name>
    <dbReference type="NCBI Taxonomy" id="387096"/>
    <lineage>
        <taxon>Bacteria</taxon>
        <taxon>Pseudomonadati</taxon>
        <taxon>Pseudomonadota</taxon>
        <taxon>Alphaproteobacteria</taxon>
        <taxon>Rhodobacterales</taxon>
        <taxon>Roseobacteraceae</taxon>
        <taxon>Palleronia</taxon>
    </lineage>
</organism>